<dbReference type="Gene3D" id="3.50.50.60">
    <property type="entry name" value="FAD/NAD(P)-binding domain"/>
    <property type="match status" value="1"/>
</dbReference>
<evidence type="ECO:0000256" key="3">
    <source>
        <dbReference type="ARBA" id="ARBA00022827"/>
    </source>
</evidence>
<dbReference type="KEGG" id="bsed:DN745_17165"/>
<evidence type="ECO:0000259" key="4">
    <source>
        <dbReference type="Pfam" id="PF03486"/>
    </source>
</evidence>
<keyword evidence="7" id="KW-1185">Reference proteome</keyword>
<dbReference type="InterPro" id="IPR036188">
    <property type="entry name" value="FAD/NAD-bd_sf"/>
</dbReference>
<evidence type="ECO:0000313" key="6">
    <source>
        <dbReference type="EMBL" id="AWV91476.1"/>
    </source>
</evidence>
<dbReference type="SUPFAM" id="SSF160996">
    <property type="entry name" value="HI0933 insert domain-like"/>
    <property type="match status" value="1"/>
</dbReference>
<dbReference type="PANTHER" id="PTHR42887">
    <property type="entry name" value="OS12G0638800 PROTEIN"/>
    <property type="match status" value="1"/>
</dbReference>
<dbReference type="InterPro" id="IPR055178">
    <property type="entry name" value="RsdA/BaiN/AoA(So)-like_dom"/>
</dbReference>
<dbReference type="PRINTS" id="PR00411">
    <property type="entry name" value="PNDRDTASEI"/>
</dbReference>
<name>A0A2Z4FRY4_9DELT</name>
<dbReference type="PANTHER" id="PTHR42887:SF2">
    <property type="entry name" value="OS12G0638800 PROTEIN"/>
    <property type="match status" value="1"/>
</dbReference>
<protein>
    <submittedName>
        <fullName evidence="6">Aminoacetone oxidase family FAD-binding enzyme</fullName>
    </submittedName>
</protein>
<dbReference type="InterPro" id="IPR057661">
    <property type="entry name" value="RsdA/BaiN/AoA(So)_Rossmann"/>
</dbReference>
<evidence type="ECO:0000259" key="5">
    <source>
        <dbReference type="Pfam" id="PF22780"/>
    </source>
</evidence>
<dbReference type="InterPro" id="IPR023166">
    <property type="entry name" value="BaiN-like_dom_sf"/>
</dbReference>
<sequence length="415" mass="44750">MSETWDLIIIGGGAAGFYAAITCAEARPGTRVLIVEKSARVLQKVKISGGGRCNVTHDCPDPKRMASFYPRGNRALIGPLHHFGVLDTIRWFNARGVQLKTESDGRMFPTTDDSTTIIDCLSAAADKAGVEIRTSHGVKDITPIDSAAFTGFELTMHRQEPLRARKVLLATGGTRTAAGASLARTLGHNPIPAVPSLFTFNIEDARIDGLAGVSVEHASARVQGEKLTTDGPILITHWGLSGPAILKLSAWGARELHARDYSFTLEVNWLPGINVSERFHKLRTDWGKRQVSTRSAFDAISKRLWESLVGAAGIDGECRWAELPKAKSNKLAEYLTRAEFGVAGKSTNKDEFVTCGGVPTDEVDTRTFESRKTPGAYFAGEILNIDGVTGGFNFQNAWTTGHLAGMAIASELAAK</sequence>
<accession>A0A2Z4FRY4</accession>
<keyword evidence="3" id="KW-0274">FAD</keyword>
<dbReference type="Pfam" id="PF22780">
    <property type="entry name" value="HI0933_like_1st"/>
    <property type="match status" value="1"/>
</dbReference>
<dbReference type="NCBIfam" id="TIGR00275">
    <property type="entry name" value="aminoacetone oxidase family FAD-binding enzyme"/>
    <property type="match status" value="1"/>
</dbReference>
<feature type="domain" description="RsdA/BaiN/AoA(So)-like insert" evidence="5">
    <location>
        <begin position="194"/>
        <end position="353"/>
    </location>
</feature>
<evidence type="ECO:0000313" key="7">
    <source>
        <dbReference type="Proteomes" id="UP000249799"/>
    </source>
</evidence>
<dbReference type="Gene3D" id="1.10.8.260">
    <property type="entry name" value="HI0933 insert domain-like"/>
    <property type="match status" value="1"/>
</dbReference>
<dbReference type="PRINTS" id="PR00368">
    <property type="entry name" value="FADPNR"/>
</dbReference>
<dbReference type="InterPro" id="IPR004792">
    <property type="entry name" value="BaiN-like"/>
</dbReference>
<organism evidence="6 7">
    <name type="scientific">Bradymonas sediminis</name>
    <dbReference type="NCBI Taxonomy" id="1548548"/>
    <lineage>
        <taxon>Bacteria</taxon>
        <taxon>Deltaproteobacteria</taxon>
        <taxon>Bradymonadales</taxon>
        <taxon>Bradymonadaceae</taxon>
        <taxon>Bradymonas</taxon>
    </lineage>
</organism>
<evidence type="ECO:0000256" key="1">
    <source>
        <dbReference type="ARBA" id="ARBA00001974"/>
    </source>
</evidence>
<comment type="cofactor">
    <cofactor evidence="1">
        <name>FAD</name>
        <dbReference type="ChEBI" id="CHEBI:57692"/>
    </cofactor>
</comment>
<reference evidence="6 7" key="1">
    <citation type="submission" date="2018-06" db="EMBL/GenBank/DDBJ databases">
        <title>Lujinxingia sediminis gen. nov. sp. nov., a new facultative anaerobic member of the class Deltaproteobacteria, and proposal of Lujinxingaceae fam. nov.</title>
        <authorList>
            <person name="Guo L.-Y."/>
            <person name="Li C.-M."/>
            <person name="Wang S."/>
            <person name="Du Z.-J."/>
        </authorList>
    </citation>
    <scope>NUCLEOTIDE SEQUENCE [LARGE SCALE GENOMIC DNA]</scope>
    <source>
        <strain evidence="6 7">FA350</strain>
    </source>
</reference>
<dbReference type="SUPFAM" id="SSF51905">
    <property type="entry name" value="FAD/NAD(P)-binding domain"/>
    <property type="match status" value="1"/>
</dbReference>
<evidence type="ECO:0000256" key="2">
    <source>
        <dbReference type="ARBA" id="ARBA00022630"/>
    </source>
</evidence>
<dbReference type="Pfam" id="PF03486">
    <property type="entry name" value="HI0933_like"/>
    <property type="match status" value="1"/>
</dbReference>
<dbReference type="OrthoDB" id="9773233at2"/>
<dbReference type="EMBL" id="CP030032">
    <property type="protein sequence ID" value="AWV91476.1"/>
    <property type="molecule type" value="Genomic_DNA"/>
</dbReference>
<proteinExistence type="predicted"/>
<gene>
    <name evidence="6" type="ORF">DN745_17165</name>
</gene>
<feature type="domain" description="RsdA/BaiN/AoA(So)-like Rossmann fold-like" evidence="4">
    <location>
        <begin position="6"/>
        <end position="406"/>
    </location>
</feature>
<dbReference type="AlphaFoldDB" id="A0A2Z4FRY4"/>
<dbReference type="Proteomes" id="UP000249799">
    <property type="component" value="Chromosome"/>
</dbReference>
<keyword evidence="2" id="KW-0285">Flavoprotein</keyword>
<dbReference type="Gene3D" id="2.40.30.10">
    <property type="entry name" value="Translation factors"/>
    <property type="match status" value="1"/>
</dbReference>